<dbReference type="PANTHER" id="PTHR42892:SF1">
    <property type="entry name" value="GLUCOSAMINE-6-PHOSPHATE ISOMERASE"/>
    <property type="match status" value="1"/>
</dbReference>
<sequence>MKKPDVSYTLTEDPDASAHHFARYLADFIKEQNETNLPTRLILPVGPVRPYPILARIINEENISLKNVHIFNMDEYLDWQGRPIEEDHPFSFKKFMNEFYKSLNPALRPPKDQCHFPDVYNIDDISSNIEKVGGIDLCLGGVGVHGHVAFNEPVISRFHQVTIEEFKNSKTRILSLAPETQVMNSIRTNGGCFDEFPPMAITLGMKDILNARKIRLYCDGGAWQQEAFYQAIYGDEDVRYPVTLLQDHADLQFIATKETAQKVLSRR</sequence>
<proteinExistence type="predicted"/>
<dbReference type="Proteomes" id="UP000198860">
    <property type="component" value="Unassembled WGS sequence"/>
</dbReference>
<dbReference type="InterPro" id="IPR052960">
    <property type="entry name" value="GlcN6P_deaminase-like"/>
</dbReference>
<accession>A0A1H0H8C8</accession>
<dbReference type="STRING" id="240303.SAMN05421677_10391"/>
<dbReference type="PANTHER" id="PTHR42892">
    <property type="entry name" value="GLUCOSAMINE-6-PHOSPHATE DEAMINASE-LIKE PROTEIN BT_0258-RELATED"/>
    <property type="match status" value="1"/>
</dbReference>
<dbReference type="SUPFAM" id="SSF100950">
    <property type="entry name" value="NagB/RpiA/CoA transferase-like"/>
    <property type="match status" value="1"/>
</dbReference>
<dbReference type="InterPro" id="IPR037171">
    <property type="entry name" value="NagB/RpiA_transferase-like"/>
</dbReference>
<keyword evidence="2" id="KW-1185">Reference proteome</keyword>
<dbReference type="OrthoDB" id="9791139at2"/>
<evidence type="ECO:0000313" key="1">
    <source>
        <dbReference type="EMBL" id="SDO15466.1"/>
    </source>
</evidence>
<gene>
    <name evidence="1" type="ORF">SAMN05421677_10391</name>
</gene>
<evidence type="ECO:0000313" key="2">
    <source>
        <dbReference type="Proteomes" id="UP000198860"/>
    </source>
</evidence>
<dbReference type="Gene3D" id="3.40.50.1360">
    <property type="match status" value="1"/>
</dbReference>
<organism evidence="1 2">
    <name type="scientific">Halobacillus aidingensis</name>
    <dbReference type="NCBI Taxonomy" id="240303"/>
    <lineage>
        <taxon>Bacteria</taxon>
        <taxon>Bacillati</taxon>
        <taxon>Bacillota</taxon>
        <taxon>Bacilli</taxon>
        <taxon>Bacillales</taxon>
        <taxon>Bacillaceae</taxon>
        <taxon>Halobacillus</taxon>
    </lineage>
</organism>
<reference evidence="2" key="1">
    <citation type="submission" date="2016-10" db="EMBL/GenBank/DDBJ databases">
        <authorList>
            <person name="Varghese N."/>
            <person name="Submissions S."/>
        </authorList>
    </citation>
    <scope>NUCLEOTIDE SEQUENCE [LARGE SCALE GENOMIC DNA]</scope>
    <source>
        <strain evidence="2">CGMCC 1.3703</strain>
    </source>
</reference>
<protein>
    <submittedName>
        <fullName evidence="1">Glucosamine-6-phosphate deaminase</fullName>
    </submittedName>
</protein>
<dbReference type="AlphaFoldDB" id="A0A1H0H8C8"/>
<name>A0A1H0H8C8_HALAD</name>
<dbReference type="RefSeq" id="WP_089651217.1">
    <property type="nucleotide sequence ID" value="NZ_FNIZ01000003.1"/>
</dbReference>
<dbReference type="EMBL" id="FNIZ01000003">
    <property type="protein sequence ID" value="SDO15466.1"/>
    <property type="molecule type" value="Genomic_DNA"/>
</dbReference>